<feature type="transmembrane region" description="Helical" evidence="1">
    <location>
        <begin position="179"/>
        <end position="205"/>
    </location>
</feature>
<evidence type="ECO:0000256" key="1">
    <source>
        <dbReference type="SAM" id="Phobius"/>
    </source>
</evidence>
<dbReference type="AlphaFoldDB" id="A0A9N9Z949"/>
<keyword evidence="1" id="KW-0812">Transmembrane</keyword>
<keyword evidence="1" id="KW-0472">Membrane</keyword>
<keyword evidence="3" id="KW-1185">Reference proteome</keyword>
<accession>A0A9N9Z949</accession>
<gene>
    <name evidence="2" type="ORF">CSOL1703_00015970</name>
</gene>
<evidence type="ECO:0000313" key="3">
    <source>
        <dbReference type="Proteomes" id="UP000775872"/>
    </source>
</evidence>
<reference evidence="3" key="1">
    <citation type="submission" date="2019-06" db="EMBL/GenBank/DDBJ databases">
        <authorList>
            <person name="Broberg M."/>
        </authorList>
    </citation>
    <scope>NUCLEOTIDE SEQUENCE [LARGE SCALE GENOMIC DNA]</scope>
</reference>
<reference evidence="2 3" key="2">
    <citation type="submission" date="2021-10" db="EMBL/GenBank/DDBJ databases">
        <authorList>
            <person name="Piombo E."/>
        </authorList>
    </citation>
    <scope>NUCLEOTIDE SEQUENCE [LARGE SCALE GENOMIC DNA]</scope>
</reference>
<feature type="transmembrane region" description="Helical" evidence="1">
    <location>
        <begin position="211"/>
        <end position="232"/>
    </location>
</feature>
<sequence>MSTRISHIEEVAGYENDMESQAVELHSNSSTHGHNILVRRVYKDETGQFCREHFPVDSSNQGEDVFIKLNGTRTTSGWSSFFGAFIQAALMRGDSVWIISVSPLSRSGSNMLDLEAQTRSQRVYISQGEYSEALTKAFYNPQLLHAAKDFIVSNYEDLIQADDVLWAEPKRALCVVKVFYPHAAVVWFGLAFSFSAVIGITTGVVGHDPKLGLAAGTGALAILGAIQWVLLWQARSTAM</sequence>
<dbReference type="EMBL" id="CABFOC020000039">
    <property type="protein sequence ID" value="CAH0051074.1"/>
    <property type="molecule type" value="Genomic_DNA"/>
</dbReference>
<comment type="caution">
    <text evidence="2">The sequence shown here is derived from an EMBL/GenBank/DDBJ whole genome shotgun (WGS) entry which is preliminary data.</text>
</comment>
<dbReference type="Proteomes" id="UP000775872">
    <property type="component" value="Unassembled WGS sequence"/>
</dbReference>
<dbReference type="OrthoDB" id="5141681at2759"/>
<evidence type="ECO:0000313" key="2">
    <source>
        <dbReference type="EMBL" id="CAH0051074.1"/>
    </source>
</evidence>
<organism evidence="2 3">
    <name type="scientific">Clonostachys solani</name>
    <dbReference type="NCBI Taxonomy" id="160281"/>
    <lineage>
        <taxon>Eukaryota</taxon>
        <taxon>Fungi</taxon>
        <taxon>Dikarya</taxon>
        <taxon>Ascomycota</taxon>
        <taxon>Pezizomycotina</taxon>
        <taxon>Sordariomycetes</taxon>
        <taxon>Hypocreomycetidae</taxon>
        <taxon>Hypocreales</taxon>
        <taxon>Bionectriaceae</taxon>
        <taxon>Clonostachys</taxon>
    </lineage>
</organism>
<keyword evidence="1" id="KW-1133">Transmembrane helix</keyword>
<protein>
    <submittedName>
        <fullName evidence="2">Uncharacterized protein</fullName>
    </submittedName>
</protein>
<proteinExistence type="predicted"/>
<name>A0A9N9Z949_9HYPO</name>